<evidence type="ECO:0000313" key="1">
    <source>
        <dbReference type="EMBL" id="TRX90902.1"/>
    </source>
</evidence>
<name>A0A553HSH0_9PEZI</name>
<dbReference type="AlphaFoldDB" id="A0A553HSH0"/>
<sequence>MTEREENMNEGEFIKLLNDYINQFYTNPTISLKHFKDGYKPDGMEKLPFSLPVEFVRGLPDAPMQDTPTKKKWAFLMALQVIFHQTIGSSYETSQHSFDVAAWRLQSGHYEEQLGKNKMKPVDKEIMAEVDLNAILEVSVKKRLNGETGWFHGMGFLSDPSTVMLTGHQLSSRMGGSAIKFKATARDGTIRVADTVAVTLHWLLNQGKNGSNVRDFGMANLKKPVYHLSSLDCVTTPDTTKCPDGVLRGAVFGHPDHFPELSYASMDVKFHHGGPIKMIHHDGDTTKGNSGSPVTVGPDVIGIHSRWEWLDEKKTKMINGATPINHYGNDVHVFRLILDYMAVMPTLYEALKEGFGGTAKFLAICAGGVAEVEVVGYIKGETRAVHFRWREVEC</sequence>
<keyword evidence="2" id="KW-1185">Reference proteome</keyword>
<dbReference type="SUPFAM" id="SSF50494">
    <property type="entry name" value="Trypsin-like serine proteases"/>
    <property type="match status" value="1"/>
</dbReference>
<evidence type="ECO:0008006" key="3">
    <source>
        <dbReference type="Google" id="ProtNLM"/>
    </source>
</evidence>
<dbReference type="InterPro" id="IPR009003">
    <property type="entry name" value="Peptidase_S1_PA"/>
</dbReference>
<dbReference type="Gene3D" id="2.40.10.10">
    <property type="entry name" value="Trypsin-like serine proteases"/>
    <property type="match status" value="2"/>
</dbReference>
<comment type="caution">
    <text evidence="1">The sequence shown here is derived from an EMBL/GenBank/DDBJ whole genome shotgun (WGS) entry which is preliminary data.</text>
</comment>
<dbReference type="STRING" id="2512241.A0A553HSH0"/>
<protein>
    <recommendedName>
        <fullName evidence="3">Serine protease</fullName>
    </recommendedName>
</protein>
<dbReference type="OrthoDB" id="4640501at2759"/>
<dbReference type="EMBL" id="VFLP01000050">
    <property type="protein sequence ID" value="TRX90902.1"/>
    <property type="molecule type" value="Genomic_DNA"/>
</dbReference>
<reference evidence="2" key="1">
    <citation type="submission" date="2019-06" db="EMBL/GenBank/DDBJ databases">
        <title>Draft genome sequence of the griseofulvin-producing fungus Xylaria cubensis strain G536.</title>
        <authorList>
            <person name="Mead M.E."/>
            <person name="Raja H.A."/>
            <person name="Steenwyk J.L."/>
            <person name="Knowles S.L."/>
            <person name="Oberlies N.H."/>
            <person name="Rokas A."/>
        </authorList>
    </citation>
    <scope>NUCLEOTIDE SEQUENCE [LARGE SCALE GENOMIC DNA]</scope>
    <source>
        <strain evidence="2">G536</strain>
    </source>
</reference>
<proteinExistence type="predicted"/>
<dbReference type="InterPro" id="IPR043504">
    <property type="entry name" value="Peptidase_S1_PA_chymotrypsin"/>
</dbReference>
<gene>
    <name evidence="1" type="ORF">FHL15_008107</name>
</gene>
<organism evidence="1 2">
    <name type="scientific">Xylaria flabelliformis</name>
    <dbReference type="NCBI Taxonomy" id="2512241"/>
    <lineage>
        <taxon>Eukaryota</taxon>
        <taxon>Fungi</taxon>
        <taxon>Dikarya</taxon>
        <taxon>Ascomycota</taxon>
        <taxon>Pezizomycotina</taxon>
        <taxon>Sordariomycetes</taxon>
        <taxon>Xylariomycetidae</taxon>
        <taxon>Xylariales</taxon>
        <taxon>Xylariaceae</taxon>
        <taxon>Xylaria</taxon>
    </lineage>
</organism>
<accession>A0A553HSH0</accession>
<evidence type="ECO:0000313" key="2">
    <source>
        <dbReference type="Proteomes" id="UP000319160"/>
    </source>
</evidence>
<dbReference type="Proteomes" id="UP000319160">
    <property type="component" value="Unassembled WGS sequence"/>
</dbReference>